<dbReference type="NCBIfam" id="NF040570">
    <property type="entry name" value="guided_TnpB"/>
    <property type="match status" value="1"/>
</dbReference>
<evidence type="ECO:0000256" key="5">
    <source>
        <dbReference type="ARBA" id="ARBA00023172"/>
    </source>
</evidence>
<evidence type="ECO:0000259" key="7">
    <source>
        <dbReference type="Pfam" id="PF01385"/>
    </source>
</evidence>
<keyword evidence="3" id="KW-0815">Transposition</keyword>
<dbReference type="InterPro" id="IPR001959">
    <property type="entry name" value="Transposase"/>
</dbReference>
<dbReference type="InterPro" id="IPR010095">
    <property type="entry name" value="Cas12f1-like_TNB"/>
</dbReference>
<comment type="caution">
    <text evidence="9">The sequence shown here is derived from an EMBL/GenBank/DDBJ whole genome shotgun (WGS) entry which is preliminary data.</text>
</comment>
<dbReference type="OrthoDB" id="210698at2157"/>
<comment type="similarity">
    <text evidence="1">In the C-terminal section; belongs to the transposase 35 family.</text>
</comment>
<evidence type="ECO:0000256" key="1">
    <source>
        <dbReference type="ARBA" id="ARBA00008761"/>
    </source>
</evidence>
<organism evidence="9 10">
    <name type="scientific">Halococcus thailandensis JCM 13552</name>
    <dbReference type="NCBI Taxonomy" id="1227457"/>
    <lineage>
        <taxon>Archaea</taxon>
        <taxon>Methanobacteriati</taxon>
        <taxon>Methanobacteriota</taxon>
        <taxon>Stenosarchaea group</taxon>
        <taxon>Halobacteria</taxon>
        <taxon>Halobacteriales</taxon>
        <taxon>Halococcaceae</taxon>
        <taxon>Halococcus</taxon>
    </lineage>
</organism>
<dbReference type="NCBIfam" id="TIGR01766">
    <property type="entry name" value="IS200/IS605 family accessory protein TnpB-like domain"/>
    <property type="match status" value="1"/>
</dbReference>
<dbReference type="STRING" id="1227457.C451_20757"/>
<keyword evidence="4" id="KW-0238">DNA-binding</keyword>
<proteinExistence type="inferred from homology"/>
<gene>
    <name evidence="9" type="ORF">C451_20757</name>
</gene>
<name>M0MRF0_9EURY</name>
<dbReference type="Proteomes" id="UP000011680">
    <property type="component" value="Unassembled WGS sequence"/>
</dbReference>
<evidence type="ECO:0000256" key="4">
    <source>
        <dbReference type="ARBA" id="ARBA00023125"/>
    </source>
</evidence>
<dbReference type="Pfam" id="PF01385">
    <property type="entry name" value="OrfB_IS605"/>
    <property type="match status" value="1"/>
</dbReference>
<protein>
    <submittedName>
        <fullName evidence="9">IS1341-type transposase</fullName>
    </submittedName>
</protein>
<dbReference type="PANTHER" id="PTHR30405:SF26">
    <property type="entry name" value="TRANSPOSASE, PROBABLY IS605-TNPB FAMILY"/>
    <property type="match status" value="1"/>
</dbReference>
<evidence type="ECO:0000259" key="8">
    <source>
        <dbReference type="Pfam" id="PF07282"/>
    </source>
</evidence>
<dbReference type="PANTHER" id="PTHR30405">
    <property type="entry name" value="TRANSPOSASE"/>
    <property type="match status" value="1"/>
</dbReference>
<dbReference type="GO" id="GO:0003677">
    <property type="term" value="F:DNA binding"/>
    <property type="evidence" value="ECO:0007669"/>
    <property type="project" value="UniProtKB-KW"/>
</dbReference>
<dbReference type="InterPro" id="IPR051399">
    <property type="entry name" value="RNA-guided_DNA_endo/Transpos"/>
</dbReference>
<dbReference type="EMBL" id="AOMF01000198">
    <property type="protein sequence ID" value="EMA48201.1"/>
    <property type="molecule type" value="Genomic_DNA"/>
</dbReference>
<dbReference type="eggNOG" id="arCOG00679">
    <property type="taxonomic scope" value="Archaea"/>
</dbReference>
<keyword evidence="10" id="KW-1185">Reference proteome</keyword>
<evidence type="ECO:0000256" key="6">
    <source>
        <dbReference type="SAM" id="MobiDB-lite"/>
    </source>
</evidence>
<dbReference type="GO" id="GO:0032196">
    <property type="term" value="P:transposition"/>
    <property type="evidence" value="ECO:0007669"/>
    <property type="project" value="UniProtKB-KW"/>
</dbReference>
<dbReference type="Pfam" id="PF07282">
    <property type="entry name" value="Cas12f1-like_TNB"/>
    <property type="match status" value="1"/>
</dbReference>
<dbReference type="GO" id="GO:0006310">
    <property type="term" value="P:DNA recombination"/>
    <property type="evidence" value="ECO:0007669"/>
    <property type="project" value="UniProtKB-KW"/>
</dbReference>
<evidence type="ECO:0000256" key="2">
    <source>
        <dbReference type="ARBA" id="ARBA00011044"/>
    </source>
</evidence>
<dbReference type="PATRIC" id="fig|1227457.3.peg.4030"/>
<evidence type="ECO:0000256" key="3">
    <source>
        <dbReference type="ARBA" id="ARBA00022578"/>
    </source>
</evidence>
<reference evidence="9 10" key="1">
    <citation type="journal article" date="2014" name="PLoS Genet.">
        <title>Phylogenetically driven sequencing of extremely halophilic archaea reveals strategies for static and dynamic osmo-response.</title>
        <authorList>
            <person name="Becker E.A."/>
            <person name="Seitzer P.M."/>
            <person name="Tritt A."/>
            <person name="Larsen D."/>
            <person name="Krusor M."/>
            <person name="Yao A.I."/>
            <person name="Wu D."/>
            <person name="Madern D."/>
            <person name="Eisen J.A."/>
            <person name="Darling A.E."/>
            <person name="Facciotti M.T."/>
        </authorList>
    </citation>
    <scope>NUCLEOTIDE SEQUENCE [LARGE SCALE GENOMIC DNA]</scope>
    <source>
        <strain evidence="9 10">JCM 13552</strain>
    </source>
</reference>
<feature type="domain" description="Probable transposase IS891/IS1136/IS1341" evidence="7">
    <location>
        <begin position="190"/>
        <end position="287"/>
    </location>
</feature>
<accession>M0MRF0</accession>
<feature type="domain" description="Cas12f1-like TNB" evidence="8">
    <location>
        <begin position="305"/>
        <end position="370"/>
    </location>
</feature>
<dbReference type="RefSeq" id="WP_007743705.1">
    <property type="nucleotide sequence ID" value="NZ_AOMF01000198.1"/>
</dbReference>
<comment type="similarity">
    <text evidence="2">In the N-terminal section; belongs to the transposase 2 family.</text>
</comment>
<keyword evidence="5" id="KW-0233">DNA recombination</keyword>
<sequence>MEVRRTAPVKLAVSDEQRDALHETRDQFLWCANRASEQCWNKYDRDECITNKRTAQNALYDELREETDLTANLVIGAIYRAVEAVKGCVERWKKRQRVSQPEFTSWFIDYDKRSSTIHRNEASLSTHSGRVECPFVLPSDSPTPYERYVLNEDYELRTSTVHYDNVTGEFSLHITTRRFDSDEDADGSTDTEHQNRTVLGIDLGVNSLAVASTGTFWQGDDYDHWVREFEKRRAKMQQRGGQDAHRAMARLGKRERAWRKQYLHTTANEIVTEAVENDCSTIVFEELDGIRERLPFAEWHHVWAFRRLYEYVVYKAPERGVSVEQIETAYTSQRCSKCGFTHEDNRDGEHFCCQKCEYAVNADYNAAKNIGLRYARKQYHSLRSRQKSGSGDAPVNVRINRGTMTDDGPRPIAGD</sequence>
<feature type="region of interest" description="Disordered" evidence="6">
    <location>
        <begin position="382"/>
        <end position="415"/>
    </location>
</feature>
<dbReference type="AlphaFoldDB" id="M0MRF0"/>
<evidence type="ECO:0000313" key="9">
    <source>
        <dbReference type="EMBL" id="EMA48201.1"/>
    </source>
</evidence>
<evidence type="ECO:0000313" key="10">
    <source>
        <dbReference type="Proteomes" id="UP000011680"/>
    </source>
</evidence>